<evidence type="ECO:0000313" key="2">
    <source>
        <dbReference type="Proteomes" id="UP001239111"/>
    </source>
</evidence>
<keyword evidence="2" id="KW-1185">Reference proteome</keyword>
<comment type="caution">
    <text evidence="1">The sequence shown here is derived from an EMBL/GenBank/DDBJ whole genome shotgun (WGS) entry which is preliminary data.</text>
</comment>
<accession>A0ACC2PTT3</accession>
<organism evidence="1 2">
    <name type="scientific">Eretmocerus hayati</name>
    <dbReference type="NCBI Taxonomy" id="131215"/>
    <lineage>
        <taxon>Eukaryota</taxon>
        <taxon>Metazoa</taxon>
        <taxon>Ecdysozoa</taxon>
        <taxon>Arthropoda</taxon>
        <taxon>Hexapoda</taxon>
        <taxon>Insecta</taxon>
        <taxon>Pterygota</taxon>
        <taxon>Neoptera</taxon>
        <taxon>Endopterygota</taxon>
        <taxon>Hymenoptera</taxon>
        <taxon>Apocrita</taxon>
        <taxon>Proctotrupomorpha</taxon>
        <taxon>Chalcidoidea</taxon>
        <taxon>Aphelinidae</taxon>
        <taxon>Aphelininae</taxon>
        <taxon>Eretmocerus</taxon>
    </lineage>
</organism>
<sequence>MFSERVYKTIADYADEYYPILKIWLPSCAYVFIRHPDDMNEILSSRVNIDKGPLYDNMRYCGNDGIVFSGGQKWYHRRKLLNPAFSPSMLRFNTGIIGEHAEKFVQYLGSQGDESVQELVPLLTRITMNLICETTMGINLEESTIEGAELFREALDFAFDVTAFRHLNPYITDFMMNFLPIGRKQTRLLKVGRTFSSKVIENRRKYFEKIGYKGLRESITNDEIETHTGHEGRRGLSVIDILLSAEKDGLIDSKGVADEVETFIAAGYDTSAMTLAYLLLLLSEHQDVQASARAEAKEILTQCGGKLTLDDTKKMVYMERCIKESMRIQPTVPRIDRILKKEAKLSGYIVPPKTEVVLLIHETHRDPKFWLSPEKFDPDRFLPENTKSRHPFAYIPFSAGPRQCIGYKYAMITMKVLVSAILNKFKLEPVQRIADLDFHVTLVSKPTVPVFLKFIKIDQNS</sequence>
<dbReference type="EMBL" id="CM056741">
    <property type="protein sequence ID" value="KAJ8686995.1"/>
    <property type="molecule type" value="Genomic_DNA"/>
</dbReference>
<gene>
    <name evidence="1" type="ORF">QAD02_022789</name>
</gene>
<dbReference type="Proteomes" id="UP001239111">
    <property type="component" value="Chromosome 1"/>
</dbReference>
<name>A0ACC2PTT3_9HYME</name>
<reference evidence="1" key="1">
    <citation type="submission" date="2023-04" db="EMBL/GenBank/DDBJ databases">
        <title>A chromosome-level genome assembly of the parasitoid wasp Eretmocerus hayati.</title>
        <authorList>
            <person name="Zhong Y."/>
            <person name="Liu S."/>
            <person name="Liu Y."/>
        </authorList>
    </citation>
    <scope>NUCLEOTIDE SEQUENCE</scope>
    <source>
        <strain evidence="1">ZJU_SS_LIU_2023</strain>
    </source>
</reference>
<evidence type="ECO:0000313" key="1">
    <source>
        <dbReference type="EMBL" id="KAJ8686995.1"/>
    </source>
</evidence>
<protein>
    <submittedName>
        <fullName evidence="1">Uncharacterized protein</fullName>
    </submittedName>
</protein>
<proteinExistence type="predicted"/>